<dbReference type="SMART" id="SM00297">
    <property type="entry name" value="BROMO"/>
    <property type="match status" value="2"/>
</dbReference>
<gene>
    <name evidence="5" type="ORF">EV356DRAFT_415474</name>
</gene>
<dbReference type="GO" id="GO:0006355">
    <property type="term" value="P:regulation of DNA-templated transcription"/>
    <property type="evidence" value="ECO:0007669"/>
    <property type="project" value="TreeGrafter"/>
</dbReference>
<evidence type="ECO:0000313" key="6">
    <source>
        <dbReference type="Proteomes" id="UP000800092"/>
    </source>
</evidence>
<dbReference type="PROSITE" id="PS00633">
    <property type="entry name" value="BROMODOMAIN_1"/>
    <property type="match status" value="1"/>
</dbReference>
<accession>A0A6A6HF17</accession>
<evidence type="ECO:0000259" key="4">
    <source>
        <dbReference type="PROSITE" id="PS50014"/>
    </source>
</evidence>
<reference evidence="5" key="1">
    <citation type="journal article" date="2020" name="Stud. Mycol.">
        <title>101 Dothideomycetes genomes: a test case for predicting lifestyles and emergence of pathogens.</title>
        <authorList>
            <person name="Haridas S."/>
            <person name="Albert R."/>
            <person name="Binder M."/>
            <person name="Bloem J."/>
            <person name="Labutti K."/>
            <person name="Salamov A."/>
            <person name="Andreopoulos B."/>
            <person name="Baker S."/>
            <person name="Barry K."/>
            <person name="Bills G."/>
            <person name="Bluhm B."/>
            <person name="Cannon C."/>
            <person name="Castanera R."/>
            <person name="Culley D."/>
            <person name="Daum C."/>
            <person name="Ezra D."/>
            <person name="Gonzalez J."/>
            <person name="Henrissat B."/>
            <person name="Kuo A."/>
            <person name="Liang C."/>
            <person name="Lipzen A."/>
            <person name="Lutzoni F."/>
            <person name="Magnuson J."/>
            <person name="Mondo S."/>
            <person name="Nolan M."/>
            <person name="Ohm R."/>
            <person name="Pangilinan J."/>
            <person name="Park H.-J."/>
            <person name="Ramirez L."/>
            <person name="Alfaro M."/>
            <person name="Sun H."/>
            <person name="Tritt A."/>
            <person name="Yoshinaga Y."/>
            <person name="Zwiers L.-H."/>
            <person name="Turgeon B."/>
            <person name="Goodwin S."/>
            <person name="Spatafora J."/>
            <person name="Crous P."/>
            <person name="Grigoriev I."/>
        </authorList>
    </citation>
    <scope>NUCLEOTIDE SEQUENCE</scope>
    <source>
        <strain evidence="5">Tuck. ex Michener</strain>
    </source>
</reference>
<keyword evidence="6" id="KW-1185">Reference proteome</keyword>
<keyword evidence="1 2" id="KW-0103">Bromodomain</keyword>
<dbReference type="EMBL" id="ML991784">
    <property type="protein sequence ID" value="KAF2236521.1"/>
    <property type="molecule type" value="Genomic_DNA"/>
</dbReference>
<evidence type="ECO:0000313" key="5">
    <source>
        <dbReference type="EMBL" id="KAF2236521.1"/>
    </source>
</evidence>
<dbReference type="Pfam" id="PF00439">
    <property type="entry name" value="Bromodomain"/>
    <property type="match status" value="2"/>
</dbReference>
<evidence type="ECO:0000256" key="1">
    <source>
        <dbReference type="ARBA" id="ARBA00023117"/>
    </source>
</evidence>
<dbReference type="Gene3D" id="1.20.920.10">
    <property type="entry name" value="Bromodomain-like"/>
    <property type="match status" value="2"/>
</dbReference>
<dbReference type="GO" id="GO:0005634">
    <property type="term" value="C:nucleus"/>
    <property type="evidence" value="ECO:0007669"/>
    <property type="project" value="TreeGrafter"/>
</dbReference>
<dbReference type="PROSITE" id="PS50014">
    <property type="entry name" value="BROMODOMAIN_2"/>
    <property type="match status" value="2"/>
</dbReference>
<evidence type="ECO:0000256" key="3">
    <source>
        <dbReference type="SAM" id="MobiDB-lite"/>
    </source>
</evidence>
<name>A0A6A6HF17_VIRVR</name>
<dbReference type="InterPro" id="IPR036427">
    <property type="entry name" value="Bromodomain-like_sf"/>
</dbReference>
<evidence type="ECO:0000256" key="2">
    <source>
        <dbReference type="PROSITE-ProRule" id="PRU00035"/>
    </source>
</evidence>
<feature type="non-terminal residue" evidence="5">
    <location>
        <position position="316"/>
    </location>
</feature>
<sequence length="316" mass="35602">TKLEELEDSTAEFKVPEVPAVPQPAIAAEEEKLRADTGPITTAQQKSLAEILKNVRKVKDAKAFVDRVDPVKLNLPTYFEIIQTPMDLKTIESKLKNSEYKSVADLASDFDLMIQNSHTFNGAQHPVSVAGSNLQAYFRKALSKVPARDAPQPAPPEKKPKRPSDAFALGPDGTPVIRRDSTLGDRPKREIHRPAKDLPYASAKPRRKKFQQELRFVDHVVAEMNKQKYQGVSWPFAAPVDPVALNIPSYFSVIKKPMDFGTITQKSKTNQYENAKEFRGDVDLMFENCFKFNPTGDNINTLGKQFQDVFKRLWSE</sequence>
<dbReference type="GO" id="GO:0006338">
    <property type="term" value="P:chromatin remodeling"/>
    <property type="evidence" value="ECO:0007669"/>
    <property type="project" value="TreeGrafter"/>
</dbReference>
<feature type="domain" description="Bromo" evidence="4">
    <location>
        <begin position="56"/>
        <end position="128"/>
    </location>
</feature>
<proteinExistence type="predicted"/>
<dbReference type="Proteomes" id="UP000800092">
    <property type="component" value="Unassembled WGS sequence"/>
</dbReference>
<dbReference type="OrthoDB" id="784962at2759"/>
<feature type="region of interest" description="Disordered" evidence="3">
    <location>
        <begin position="145"/>
        <end position="191"/>
    </location>
</feature>
<dbReference type="InterPro" id="IPR001487">
    <property type="entry name" value="Bromodomain"/>
</dbReference>
<dbReference type="PANTHER" id="PTHR22880">
    <property type="entry name" value="FALZ-RELATED BROMODOMAIN-CONTAINING PROTEINS"/>
    <property type="match status" value="1"/>
</dbReference>
<dbReference type="GO" id="GO:0000785">
    <property type="term" value="C:chromatin"/>
    <property type="evidence" value="ECO:0007669"/>
    <property type="project" value="TreeGrafter"/>
</dbReference>
<dbReference type="SUPFAM" id="SSF47370">
    <property type="entry name" value="Bromodomain"/>
    <property type="match status" value="2"/>
</dbReference>
<dbReference type="InterPro" id="IPR050935">
    <property type="entry name" value="Bromo_chromatin_reader"/>
</dbReference>
<organism evidence="5 6">
    <name type="scientific">Viridothelium virens</name>
    <name type="common">Speckled blister lichen</name>
    <name type="synonym">Trypethelium virens</name>
    <dbReference type="NCBI Taxonomy" id="1048519"/>
    <lineage>
        <taxon>Eukaryota</taxon>
        <taxon>Fungi</taxon>
        <taxon>Dikarya</taxon>
        <taxon>Ascomycota</taxon>
        <taxon>Pezizomycotina</taxon>
        <taxon>Dothideomycetes</taxon>
        <taxon>Dothideomycetes incertae sedis</taxon>
        <taxon>Trypetheliales</taxon>
        <taxon>Trypetheliaceae</taxon>
        <taxon>Viridothelium</taxon>
    </lineage>
</organism>
<dbReference type="PANTHER" id="PTHR22880:SF225">
    <property type="entry name" value="BROMODOMAIN-CONTAINING PROTEIN BET-1-RELATED"/>
    <property type="match status" value="1"/>
</dbReference>
<feature type="domain" description="Bromo" evidence="4">
    <location>
        <begin position="228"/>
        <end position="300"/>
    </location>
</feature>
<feature type="non-terminal residue" evidence="5">
    <location>
        <position position="1"/>
    </location>
</feature>
<dbReference type="AlphaFoldDB" id="A0A6A6HF17"/>
<dbReference type="PRINTS" id="PR00503">
    <property type="entry name" value="BROMODOMAIN"/>
</dbReference>
<feature type="compositionally biased region" description="Basic and acidic residues" evidence="3">
    <location>
        <begin position="177"/>
        <end position="191"/>
    </location>
</feature>
<protein>
    <submittedName>
        <fullName evidence="5">Bromodomain-containing protein</fullName>
    </submittedName>
</protein>
<dbReference type="InterPro" id="IPR018359">
    <property type="entry name" value="Bromodomain_CS"/>
</dbReference>